<keyword evidence="2" id="KW-0012">Acyltransferase</keyword>
<reference evidence="2 3" key="1">
    <citation type="submission" date="2019-02" db="EMBL/GenBank/DDBJ databases">
        <title>Deep-cultivation of Planctomycetes and their phenomic and genomic characterization uncovers novel biology.</title>
        <authorList>
            <person name="Wiegand S."/>
            <person name="Jogler M."/>
            <person name="Boedeker C."/>
            <person name="Pinto D."/>
            <person name="Vollmers J."/>
            <person name="Rivas-Marin E."/>
            <person name="Kohn T."/>
            <person name="Peeters S.H."/>
            <person name="Heuer A."/>
            <person name="Rast P."/>
            <person name="Oberbeckmann S."/>
            <person name="Bunk B."/>
            <person name="Jeske O."/>
            <person name="Meyerdierks A."/>
            <person name="Storesund J.E."/>
            <person name="Kallscheuer N."/>
            <person name="Luecker S."/>
            <person name="Lage O.M."/>
            <person name="Pohl T."/>
            <person name="Merkel B.J."/>
            <person name="Hornburger P."/>
            <person name="Mueller R.-W."/>
            <person name="Bruemmer F."/>
            <person name="Labrenz M."/>
            <person name="Spormann A.M."/>
            <person name="Op den Camp H."/>
            <person name="Overmann J."/>
            <person name="Amann R."/>
            <person name="Jetten M.S.M."/>
            <person name="Mascher T."/>
            <person name="Medema M.H."/>
            <person name="Devos D.P."/>
            <person name="Kaster A.-K."/>
            <person name="Ovreas L."/>
            <person name="Rohde M."/>
            <person name="Galperin M.Y."/>
            <person name="Jogler C."/>
        </authorList>
    </citation>
    <scope>NUCLEOTIDE SEQUENCE [LARGE SCALE GENOMIC DNA]</scope>
    <source>
        <strain evidence="2 3">Pla85_3_4</strain>
    </source>
</reference>
<dbReference type="Pfam" id="PF13673">
    <property type="entry name" value="Acetyltransf_10"/>
    <property type="match status" value="1"/>
</dbReference>
<dbReference type="PROSITE" id="PS51186">
    <property type="entry name" value="GNAT"/>
    <property type="match status" value="1"/>
</dbReference>
<evidence type="ECO:0000259" key="1">
    <source>
        <dbReference type="PROSITE" id="PS51186"/>
    </source>
</evidence>
<dbReference type="EMBL" id="CP036433">
    <property type="protein sequence ID" value="QDU98206.1"/>
    <property type="molecule type" value="Genomic_DNA"/>
</dbReference>
<proteinExistence type="predicted"/>
<dbReference type="RefSeq" id="WP_145057273.1">
    <property type="nucleotide sequence ID" value="NZ_CP036433.1"/>
</dbReference>
<evidence type="ECO:0000313" key="3">
    <source>
        <dbReference type="Proteomes" id="UP000317648"/>
    </source>
</evidence>
<protein>
    <submittedName>
        <fullName evidence="2">Putative N-acetyltransferase YafP</fullName>
        <ecNumber evidence="2">2.3.1.-</ecNumber>
    </submittedName>
</protein>
<dbReference type="AlphaFoldDB" id="A0A518E282"/>
<dbReference type="InterPro" id="IPR000182">
    <property type="entry name" value="GNAT_dom"/>
</dbReference>
<name>A0A518E282_9BACT</name>
<dbReference type="InterPro" id="IPR016181">
    <property type="entry name" value="Acyl_CoA_acyltransferase"/>
</dbReference>
<accession>A0A518E282</accession>
<keyword evidence="3" id="KW-1185">Reference proteome</keyword>
<organism evidence="2 3">
    <name type="scientific">Lignipirellula cremea</name>
    <dbReference type="NCBI Taxonomy" id="2528010"/>
    <lineage>
        <taxon>Bacteria</taxon>
        <taxon>Pseudomonadati</taxon>
        <taxon>Planctomycetota</taxon>
        <taxon>Planctomycetia</taxon>
        <taxon>Pirellulales</taxon>
        <taxon>Pirellulaceae</taxon>
        <taxon>Lignipirellula</taxon>
    </lineage>
</organism>
<gene>
    <name evidence="2" type="primary">yafP_2</name>
    <name evidence="2" type="ORF">Pla8534_60670</name>
</gene>
<dbReference type="InterPro" id="IPR052564">
    <property type="entry name" value="N-acetyltrans/Recomb-assoc"/>
</dbReference>
<dbReference type="KEGG" id="lcre:Pla8534_60670"/>
<evidence type="ECO:0000313" key="2">
    <source>
        <dbReference type="EMBL" id="QDU98206.1"/>
    </source>
</evidence>
<dbReference type="Proteomes" id="UP000317648">
    <property type="component" value="Chromosome"/>
</dbReference>
<dbReference type="Gene3D" id="3.40.630.30">
    <property type="match status" value="1"/>
</dbReference>
<dbReference type="OrthoDB" id="424368at2"/>
<dbReference type="CDD" id="cd04301">
    <property type="entry name" value="NAT_SF"/>
    <property type="match status" value="1"/>
</dbReference>
<dbReference type="GO" id="GO:0016747">
    <property type="term" value="F:acyltransferase activity, transferring groups other than amino-acyl groups"/>
    <property type="evidence" value="ECO:0007669"/>
    <property type="project" value="InterPro"/>
</dbReference>
<feature type="domain" description="N-acetyltransferase" evidence="1">
    <location>
        <begin position="27"/>
        <end position="169"/>
    </location>
</feature>
<dbReference type="PANTHER" id="PTHR43451:SF1">
    <property type="entry name" value="ACETYLTRANSFERASE"/>
    <property type="match status" value="1"/>
</dbReference>
<keyword evidence="2" id="KW-0808">Transferase</keyword>
<dbReference type="EC" id="2.3.1.-" evidence="2"/>
<sequence length="172" mass="19214">MTLLLRKALPDEAEALWLLFYNTIHNVNRRDYSAEQTAAWAPAEMDPAAWRRRIAGMDPYVCLDSAAANGSSGQSPAIVGYAGMTATENAGYIDHFYVHHQWQGQGVGKLLYQQLEADAVRLQLSELTSDVSITARPFFESRGFQVVTPQQVERAGVILANFRMKKRLPADR</sequence>
<dbReference type="SUPFAM" id="SSF55729">
    <property type="entry name" value="Acyl-CoA N-acyltransferases (Nat)"/>
    <property type="match status" value="1"/>
</dbReference>
<dbReference type="PANTHER" id="PTHR43451">
    <property type="entry name" value="ACETYLTRANSFERASE (GNAT) FAMILY PROTEIN"/>
    <property type="match status" value="1"/>
</dbReference>